<dbReference type="PANTHER" id="PTHR32246:SF17">
    <property type="entry name" value="BON1-ASSOCIATED PROTEIN 2"/>
    <property type="match status" value="1"/>
</dbReference>
<gene>
    <name evidence="2" type="ORF">JRO89_XS01G0309400</name>
</gene>
<dbReference type="InterPro" id="IPR000008">
    <property type="entry name" value="C2_dom"/>
</dbReference>
<dbReference type="SUPFAM" id="SSF49562">
    <property type="entry name" value="C2 domain (Calcium/lipid-binding domain, CaLB)"/>
    <property type="match status" value="1"/>
</dbReference>
<dbReference type="CDD" id="cd04051">
    <property type="entry name" value="C2_SRC2_like"/>
    <property type="match status" value="1"/>
</dbReference>
<dbReference type="InterPro" id="IPR035892">
    <property type="entry name" value="C2_domain_sf"/>
</dbReference>
<evidence type="ECO:0000313" key="3">
    <source>
        <dbReference type="Proteomes" id="UP000827721"/>
    </source>
</evidence>
<accession>A0ABQ8IMX5</accession>
<sequence length="196" mass="21377">MSSRRVEITILSGENLRIDRKSVKKNAFVLVKVDPFNYRTTNTDAQGGSYPSWNEKLDIDLPKNASFITLEVQCKTSSGNRSIGSAQIPVSDFMGGYLPENYLHFLSYRLRDASRDKNGIINISVRVKAPENATCSSSTTGLKFSGYATGFSSKAGGLNFQGHATYSSSQQQQQPRLGIPAGEVATGIPIWCANRA</sequence>
<evidence type="ECO:0000313" key="2">
    <source>
        <dbReference type="EMBL" id="KAH7577870.1"/>
    </source>
</evidence>
<comment type="caution">
    <text evidence="2">The sequence shown here is derived from an EMBL/GenBank/DDBJ whole genome shotgun (WGS) entry which is preliminary data.</text>
</comment>
<feature type="domain" description="C2" evidence="1">
    <location>
        <begin position="1"/>
        <end position="105"/>
    </location>
</feature>
<protein>
    <recommendedName>
        <fullName evidence="1">C2 domain-containing protein</fullName>
    </recommendedName>
</protein>
<dbReference type="InterPro" id="IPR044750">
    <property type="entry name" value="C2_SRC2/BAP"/>
</dbReference>
<dbReference type="PROSITE" id="PS50004">
    <property type="entry name" value="C2"/>
    <property type="match status" value="1"/>
</dbReference>
<dbReference type="SMART" id="SM00239">
    <property type="entry name" value="C2"/>
    <property type="match status" value="1"/>
</dbReference>
<dbReference type="Pfam" id="PF00168">
    <property type="entry name" value="C2"/>
    <property type="match status" value="1"/>
</dbReference>
<dbReference type="PANTHER" id="PTHR32246">
    <property type="entry name" value="INGRESSION PROTEIN FIC1"/>
    <property type="match status" value="1"/>
</dbReference>
<dbReference type="EMBL" id="JAFEMO010000001">
    <property type="protein sequence ID" value="KAH7577870.1"/>
    <property type="molecule type" value="Genomic_DNA"/>
</dbReference>
<keyword evidence="3" id="KW-1185">Reference proteome</keyword>
<reference evidence="2 3" key="1">
    <citation type="submission" date="2021-02" db="EMBL/GenBank/DDBJ databases">
        <title>Plant Genome Project.</title>
        <authorList>
            <person name="Zhang R.-G."/>
        </authorList>
    </citation>
    <scope>NUCLEOTIDE SEQUENCE [LARGE SCALE GENOMIC DNA]</scope>
    <source>
        <tissue evidence="2">Leaves</tissue>
    </source>
</reference>
<evidence type="ECO:0000259" key="1">
    <source>
        <dbReference type="PROSITE" id="PS50004"/>
    </source>
</evidence>
<proteinExistence type="predicted"/>
<dbReference type="Proteomes" id="UP000827721">
    <property type="component" value="Unassembled WGS sequence"/>
</dbReference>
<dbReference type="Gene3D" id="2.60.40.150">
    <property type="entry name" value="C2 domain"/>
    <property type="match status" value="1"/>
</dbReference>
<name>A0ABQ8IMX5_9ROSI</name>
<organism evidence="2 3">
    <name type="scientific">Xanthoceras sorbifolium</name>
    <dbReference type="NCBI Taxonomy" id="99658"/>
    <lineage>
        <taxon>Eukaryota</taxon>
        <taxon>Viridiplantae</taxon>
        <taxon>Streptophyta</taxon>
        <taxon>Embryophyta</taxon>
        <taxon>Tracheophyta</taxon>
        <taxon>Spermatophyta</taxon>
        <taxon>Magnoliopsida</taxon>
        <taxon>eudicotyledons</taxon>
        <taxon>Gunneridae</taxon>
        <taxon>Pentapetalae</taxon>
        <taxon>rosids</taxon>
        <taxon>malvids</taxon>
        <taxon>Sapindales</taxon>
        <taxon>Sapindaceae</taxon>
        <taxon>Xanthoceroideae</taxon>
        <taxon>Xanthoceras</taxon>
    </lineage>
</organism>